<dbReference type="InterPro" id="IPR050583">
    <property type="entry name" value="Mycobacterial_A85_antigen"/>
</dbReference>
<dbReference type="EMBL" id="BAABZQ010000001">
    <property type="protein sequence ID" value="GAA6498679.1"/>
    <property type="molecule type" value="Genomic_DNA"/>
</dbReference>
<dbReference type="Proteomes" id="UP001600941">
    <property type="component" value="Unassembled WGS sequence"/>
</dbReference>
<sequence>MAYLHFNFKSDAIDQSIELDVILPTLTGGMDCNPPFKTLYFLTGYSGGARETLTFLNMKLHAMLHGLALVVVTGDRSFYVDKPEWGDNYGKFIGEELVEITRSLLPLSRKKEDTFIGGISMGGFGALINGLHYSDTFSKIAMLSPALRVNKILKKEISPLKPDRMEAIFGTEDEYLHSDKNPEKVLLDRKKSGKAIPELFLRCGCQDELVYDVNKEFLRFLEEQNIPVDFEETDGVHDLVYWSKMLEPCFAFLSPAKSFMEE</sequence>
<dbReference type="InterPro" id="IPR000801">
    <property type="entry name" value="Esterase-like"/>
</dbReference>
<keyword evidence="1" id="KW-0378">Hydrolase</keyword>
<evidence type="ECO:0000313" key="2">
    <source>
        <dbReference type="Proteomes" id="UP001600941"/>
    </source>
</evidence>
<evidence type="ECO:0000313" key="1">
    <source>
        <dbReference type="EMBL" id="GAA6498679.1"/>
    </source>
</evidence>
<keyword evidence="2" id="KW-1185">Reference proteome</keyword>
<dbReference type="PANTHER" id="PTHR48098:SF1">
    <property type="entry name" value="DIACYLGLYCEROL ACYLTRANSFERASE_MYCOLYLTRANSFERASE AG85A"/>
    <property type="match status" value="1"/>
</dbReference>
<name>A0ABQ0BQ67_9FIRM</name>
<dbReference type="RefSeq" id="WP_052098874.1">
    <property type="nucleotide sequence ID" value="NZ_BAABZQ010000001.1"/>
</dbReference>
<proteinExistence type="predicted"/>
<reference evidence="1 2" key="1">
    <citation type="submission" date="2024-04" db="EMBL/GenBank/DDBJ databases">
        <title>Defined microbial consortia suppress multidrug-resistant proinflammatory Enterobacteriaceae via ecological control.</title>
        <authorList>
            <person name="Furuichi M."/>
            <person name="Kawaguchi T."/>
            <person name="Pust M."/>
            <person name="Yasuma K."/>
            <person name="Plichta D."/>
            <person name="Hasegawa N."/>
            <person name="Ohya T."/>
            <person name="Bhattarai S."/>
            <person name="Sasajima S."/>
            <person name="Aoto Y."/>
            <person name="Tuganbaev T."/>
            <person name="Yaginuma M."/>
            <person name="Ueda M."/>
            <person name="Okahashi N."/>
            <person name="Amafuji K."/>
            <person name="Kiridooshi Y."/>
            <person name="Sugita K."/>
            <person name="Strazar M."/>
            <person name="Skelly A."/>
            <person name="Suda W."/>
            <person name="Hattori M."/>
            <person name="Nakamoto N."/>
            <person name="Caballero S."/>
            <person name="Norman J."/>
            <person name="Olle B."/>
            <person name="Tanoue T."/>
            <person name="Arita M."/>
            <person name="Bucci V."/>
            <person name="Atarashi K."/>
            <person name="Xavier R."/>
            <person name="Honda K."/>
        </authorList>
    </citation>
    <scope>NUCLEOTIDE SEQUENCE [LARGE SCALE GENOMIC DNA]</scope>
    <source>
        <strain evidence="2">k34-0107-D12</strain>
    </source>
</reference>
<gene>
    <name evidence="1" type="ORF">K340107D12_14950</name>
</gene>
<dbReference type="InterPro" id="IPR029058">
    <property type="entry name" value="AB_hydrolase_fold"/>
</dbReference>
<dbReference type="Pfam" id="PF00756">
    <property type="entry name" value="Esterase"/>
    <property type="match status" value="1"/>
</dbReference>
<dbReference type="Gene3D" id="3.40.50.1820">
    <property type="entry name" value="alpha/beta hydrolase"/>
    <property type="match status" value="1"/>
</dbReference>
<dbReference type="PANTHER" id="PTHR48098">
    <property type="entry name" value="ENTEROCHELIN ESTERASE-RELATED"/>
    <property type="match status" value="1"/>
</dbReference>
<organism evidence="1 2">
    <name type="scientific">Blautia parvula</name>
    <dbReference type="NCBI Taxonomy" id="2877527"/>
    <lineage>
        <taxon>Bacteria</taxon>
        <taxon>Bacillati</taxon>
        <taxon>Bacillota</taxon>
        <taxon>Clostridia</taxon>
        <taxon>Lachnospirales</taxon>
        <taxon>Lachnospiraceae</taxon>
        <taxon>Blautia</taxon>
    </lineage>
</organism>
<protein>
    <submittedName>
        <fullName evidence="1">Alpha/beta hydrolase-fold protein</fullName>
    </submittedName>
</protein>
<dbReference type="GO" id="GO:0016787">
    <property type="term" value="F:hydrolase activity"/>
    <property type="evidence" value="ECO:0007669"/>
    <property type="project" value="UniProtKB-KW"/>
</dbReference>
<comment type="caution">
    <text evidence="1">The sequence shown here is derived from an EMBL/GenBank/DDBJ whole genome shotgun (WGS) entry which is preliminary data.</text>
</comment>
<accession>A0ABQ0BQ67</accession>
<dbReference type="SUPFAM" id="SSF53474">
    <property type="entry name" value="alpha/beta-Hydrolases"/>
    <property type="match status" value="1"/>
</dbReference>